<gene>
    <name evidence="3" type="ORF">B1R32_11634</name>
</gene>
<dbReference type="PANTHER" id="PTHR44520">
    <property type="entry name" value="RESPONSE REGULATOR RCP1-RELATED"/>
    <property type="match status" value="1"/>
</dbReference>
<organism evidence="3 4">
    <name type="scientific">Abditibacterium utsteinense</name>
    <dbReference type="NCBI Taxonomy" id="1960156"/>
    <lineage>
        <taxon>Bacteria</taxon>
        <taxon>Pseudomonadati</taxon>
        <taxon>Abditibacteriota</taxon>
        <taxon>Abditibacteriia</taxon>
        <taxon>Abditibacteriales</taxon>
        <taxon>Abditibacteriaceae</taxon>
        <taxon>Abditibacterium</taxon>
    </lineage>
</organism>
<evidence type="ECO:0000313" key="3">
    <source>
        <dbReference type="EMBL" id="PQV63057.1"/>
    </source>
</evidence>
<dbReference type="OrthoDB" id="9793549at2"/>
<dbReference type="CDD" id="cd17557">
    <property type="entry name" value="REC_Rcp-like"/>
    <property type="match status" value="1"/>
</dbReference>
<proteinExistence type="predicted"/>
<dbReference type="PROSITE" id="PS50110">
    <property type="entry name" value="RESPONSE_REGULATORY"/>
    <property type="match status" value="1"/>
</dbReference>
<comment type="caution">
    <text evidence="3">The sequence shown here is derived from an EMBL/GenBank/DDBJ whole genome shotgun (WGS) entry which is preliminary data.</text>
</comment>
<dbReference type="InterPro" id="IPR011006">
    <property type="entry name" value="CheY-like_superfamily"/>
</dbReference>
<dbReference type="RefSeq" id="WP_106380799.1">
    <property type="nucleotide sequence ID" value="NZ_NIGF01000016.1"/>
</dbReference>
<reference evidence="3 4" key="1">
    <citation type="journal article" date="2018" name="Syst. Appl. Microbiol.">
        <title>Abditibacterium utsteinense sp. nov., the first cultivated member of candidate phylum FBP, isolated from ice-free Antarctic soil samples.</title>
        <authorList>
            <person name="Tahon G."/>
            <person name="Tytgat B."/>
            <person name="Lebbe L."/>
            <person name="Carlier A."/>
            <person name="Willems A."/>
        </authorList>
    </citation>
    <scope>NUCLEOTIDE SEQUENCE [LARGE SCALE GENOMIC DNA]</scope>
    <source>
        <strain evidence="3 4">LMG 29911</strain>
    </source>
</reference>
<keyword evidence="4" id="KW-1185">Reference proteome</keyword>
<protein>
    <submittedName>
        <fullName evidence="3">Response regulator receiver protein</fullName>
    </submittedName>
</protein>
<accession>A0A2S8SQI2</accession>
<feature type="domain" description="Response regulatory" evidence="2">
    <location>
        <begin position="6"/>
        <end position="134"/>
    </location>
</feature>
<dbReference type="Pfam" id="PF00072">
    <property type="entry name" value="Response_reg"/>
    <property type="match status" value="1"/>
</dbReference>
<evidence type="ECO:0000256" key="1">
    <source>
        <dbReference type="PROSITE-ProRule" id="PRU00169"/>
    </source>
</evidence>
<evidence type="ECO:0000313" key="4">
    <source>
        <dbReference type="Proteomes" id="UP000237684"/>
    </source>
</evidence>
<dbReference type="Proteomes" id="UP000237684">
    <property type="component" value="Unassembled WGS sequence"/>
</dbReference>
<dbReference type="SMART" id="SM00448">
    <property type="entry name" value="REC"/>
    <property type="match status" value="1"/>
</dbReference>
<sequence length="149" mass="16899">MRRKMVILLADDDEDDRLLARDALRESGESADLRCVSDGKQLLDYLRAEGSFAAPDAAPRADLILLDLNMPCLDGREALRQIKGDKKLRRTPVVILTTSRSHVDVWGSYDEGANSFISKPVSFEELIEVMRNLRHYWADTVQLPRSNEL</sequence>
<feature type="modified residue" description="4-aspartylphosphate" evidence="1">
    <location>
        <position position="67"/>
    </location>
</feature>
<dbReference type="SUPFAM" id="SSF52172">
    <property type="entry name" value="CheY-like"/>
    <property type="match status" value="1"/>
</dbReference>
<name>A0A2S8SQI2_9BACT</name>
<dbReference type="GO" id="GO:0000160">
    <property type="term" value="P:phosphorelay signal transduction system"/>
    <property type="evidence" value="ECO:0007669"/>
    <property type="project" value="InterPro"/>
</dbReference>
<dbReference type="AlphaFoldDB" id="A0A2S8SQI2"/>
<dbReference type="PANTHER" id="PTHR44520:SF2">
    <property type="entry name" value="RESPONSE REGULATOR RCP1"/>
    <property type="match status" value="1"/>
</dbReference>
<dbReference type="EMBL" id="NIGF01000016">
    <property type="protein sequence ID" value="PQV63057.1"/>
    <property type="molecule type" value="Genomic_DNA"/>
</dbReference>
<dbReference type="InParanoid" id="A0A2S8SQI2"/>
<dbReference type="Gene3D" id="3.40.50.2300">
    <property type="match status" value="1"/>
</dbReference>
<keyword evidence="1" id="KW-0597">Phosphoprotein</keyword>
<dbReference type="InterPro" id="IPR001789">
    <property type="entry name" value="Sig_transdc_resp-reg_receiver"/>
</dbReference>
<dbReference type="InterPro" id="IPR052893">
    <property type="entry name" value="TCS_response_regulator"/>
</dbReference>
<evidence type="ECO:0000259" key="2">
    <source>
        <dbReference type="PROSITE" id="PS50110"/>
    </source>
</evidence>